<evidence type="ECO:0000313" key="2">
    <source>
        <dbReference type="Proteomes" id="UP000549394"/>
    </source>
</evidence>
<organism evidence="1 2">
    <name type="scientific">Dimorphilus gyrociliatus</name>
    <dbReference type="NCBI Taxonomy" id="2664684"/>
    <lineage>
        <taxon>Eukaryota</taxon>
        <taxon>Metazoa</taxon>
        <taxon>Spiralia</taxon>
        <taxon>Lophotrochozoa</taxon>
        <taxon>Annelida</taxon>
        <taxon>Polychaeta</taxon>
        <taxon>Polychaeta incertae sedis</taxon>
        <taxon>Dinophilidae</taxon>
        <taxon>Dimorphilus</taxon>
    </lineage>
</organism>
<protein>
    <submittedName>
        <fullName evidence="1">DgyrCDS9051</fullName>
    </submittedName>
</protein>
<accession>A0A7I8VYA3</accession>
<dbReference type="OrthoDB" id="9992480at2759"/>
<proteinExistence type="predicted"/>
<evidence type="ECO:0000313" key="1">
    <source>
        <dbReference type="EMBL" id="CAD5120485.1"/>
    </source>
</evidence>
<comment type="caution">
    <text evidence="1">The sequence shown here is derived from an EMBL/GenBank/DDBJ whole genome shotgun (WGS) entry which is preliminary data.</text>
</comment>
<keyword evidence="2" id="KW-1185">Reference proteome</keyword>
<dbReference type="Proteomes" id="UP000549394">
    <property type="component" value="Unassembled WGS sequence"/>
</dbReference>
<name>A0A7I8VYA3_9ANNE</name>
<sequence>MDSPPSYIEAISAYFKCRFVDFAPICIKGKDLFSPPKYEPFSYDKALNDFHNIILNKNPTPGKILNIEVVAINKSTNDVEDADGSLLAEDAKPNGFVSTIFRLFYLNGPRLYEKIALKSNITDRIDYTLSKHSLGYFFNVIRVFYVTGQDSRVDYPINVSCRVFLPAVLVTKLLNRHVFETYDELYSREILPFITYNSHAKVINYEIVPAYPQDDPQIMSHTRIDKGAVLIVASVRVYFNENIREPPIGVIQPKPIPIREDAGRYSMS</sequence>
<reference evidence="1 2" key="1">
    <citation type="submission" date="2020-08" db="EMBL/GenBank/DDBJ databases">
        <authorList>
            <person name="Hejnol A."/>
        </authorList>
    </citation>
    <scope>NUCLEOTIDE SEQUENCE [LARGE SCALE GENOMIC DNA]</scope>
</reference>
<dbReference type="EMBL" id="CAJFCJ010000012">
    <property type="protein sequence ID" value="CAD5120485.1"/>
    <property type="molecule type" value="Genomic_DNA"/>
</dbReference>
<gene>
    <name evidence="1" type="ORF">DGYR_LOCUS8579</name>
</gene>
<dbReference type="AlphaFoldDB" id="A0A7I8VYA3"/>